<sequence>MSLYFMAMLLLSAAAYIHSRATEPEFRPESPMTDAVWRIISHACLAAWLALIVWGALKLHWTQPLSGVIGSLGVNAIIMRVRPMSIWPGLSMLLGAAGFAAASRAVFG</sequence>
<reference evidence="3" key="1">
    <citation type="journal article" date="2021" name="Syst. Appl. Microbiol.">
        <title>Roseomonas hellenica sp. nov., isolated from roots of wild-growing Alkanna tinctoria.</title>
        <authorList>
            <person name="Rat A."/>
            <person name="Naranjo H.D."/>
            <person name="Lebbe L."/>
            <person name="Cnockaert M."/>
            <person name="Krigas N."/>
            <person name="Grigoriadou K."/>
            <person name="Maloupa E."/>
            <person name="Willems A."/>
        </authorList>
    </citation>
    <scope>NUCLEOTIDE SEQUENCE [LARGE SCALE GENOMIC DNA]</scope>
    <source>
        <strain evidence="3">LMG 31523</strain>
    </source>
</reference>
<evidence type="ECO:0000256" key="1">
    <source>
        <dbReference type="SAM" id="Phobius"/>
    </source>
</evidence>
<gene>
    <name evidence="2" type="ORF">GXW71_04785</name>
</gene>
<accession>A0ABS5ETU5</accession>
<dbReference type="Proteomes" id="UP001196870">
    <property type="component" value="Unassembled WGS sequence"/>
</dbReference>
<comment type="caution">
    <text evidence="2">The sequence shown here is derived from an EMBL/GenBank/DDBJ whole genome shotgun (WGS) entry which is preliminary data.</text>
</comment>
<keyword evidence="3" id="KW-1185">Reference proteome</keyword>
<evidence type="ECO:0000313" key="3">
    <source>
        <dbReference type="Proteomes" id="UP001196870"/>
    </source>
</evidence>
<organism evidence="2 3">
    <name type="scientific">Plastoroseomonas hellenica</name>
    <dbReference type="NCBI Taxonomy" id="2687306"/>
    <lineage>
        <taxon>Bacteria</taxon>
        <taxon>Pseudomonadati</taxon>
        <taxon>Pseudomonadota</taxon>
        <taxon>Alphaproteobacteria</taxon>
        <taxon>Acetobacterales</taxon>
        <taxon>Acetobacteraceae</taxon>
        <taxon>Plastoroseomonas</taxon>
    </lineage>
</organism>
<feature type="transmembrane region" description="Helical" evidence="1">
    <location>
        <begin position="87"/>
        <end position="107"/>
    </location>
</feature>
<keyword evidence="1" id="KW-0812">Transmembrane</keyword>
<keyword evidence="1" id="KW-0472">Membrane</keyword>
<evidence type="ECO:0000313" key="2">
    <source>
        <dbReference type="EMBL" id="MBR0663668.1"/>
    </source>
</evidence>
<proteinExistence type="predicted"/>
<keyword evidence="1" id="KW-1133">Transmembrane helix</keyword>
<name>A0ABS5ETU5_9PROT</name>
<feature type="transmembrane region" description="Helical" evidence="1">
    <location>
        <begin position="35"/>
        <end position="57"/>
    </location>
</feature>
<dbReference type="EMBL" id="JAAGBB010000004">
    <property type="protein sequence ID" value="MBR0663668.1"/>
    <property type="molecule type" value="Genomic_DNA"/>
</dbReference>
<dbReference type="RefSeq" id="WP_211851254.1">
    <property type="nucleotide sequence ID" value="NZ_JAAGBB010000004.1"/>
</dbReference>
<protein>
    <submittedName>
        <fullName evidence="2">Multidrug DMT transporter permease</fullName>
    </submittedName>
</protein>
<feature type="transmembrane region" description="Helical" evidence="1">
    <location>
        <begin position="64"/>
        <end position="81"/>
    </location>
</feature>